<comment type="caution">
    <text evidence="1">The sequence shown here is derived from an EMBL/GenBank/DDBJ whole genome shotgun (WGS) entry which is preliminary data.</text>
</comment>
<accession>A0A1R0GQ00</accession>
<protein>
    <submittedName>
        <fullName evidence="1">Uncharacterized protein</fullName>
    </submittedName>
</protein>
<proteinExistence type="predicted"/>
<dbReference type="EMBL" id="LSSL01005233">
    <property type="protein sequence ID" value="OLY78954.1"/>
    <property type="molecule type" value="Genomic_DNA"/>
</dbReference>
<sequence length="86" mass="9270">MKGSSILRASAIKWHKHVPLIKFIGPRSQLWKAKVQQLSASPVPTVKSASGATVIQYPSFSIVHPYAPLSPIEIEAIESGGASLYD</sequence>
<dbReference type="AlphaFoldDB" id="A0A1R0GQ00"/>
<organism evidence="1 2">
    <name type="scientific">Smittium mucronatum</name>
    <dbReference type="NCBI Taxonomy" id="133383"/>
    <lineage>
        <taxon>Eukaryota</taxon>
        <taxon>Fungi</taxon>
        <taxon>Fungi incertae sedis</taxon>
        <taxon>Zoopagomycota</taxon>
        <taxon>Kickxellomycotina</taxon>
        <taxon>Harpellomycetes</taxon>
        <taxon>Harpellales</taxon>
        <taxon>Legeriomycetaceae</taxon>
        <taxon>Smittium</taxon>
    </lineage>
</organism>
<gene>
    <name evidence="1" type="ORF">AYI68_g6986</name>
</gene>
<reference evidence="1 2" key="1">
    <citation type="journal article" date="2016" name="Mol. Biol. Evol.">
        <title>Genome-Wide Survey of Gut Fungi (Harpellales) Reveals the First Horizontally Transferred Ubiquitin Gene from a Mosquito Host.</title>
        <authorList>
            <person name="Wang Y."/>
            <person name="White M.M."/>
            <person name="Kvist S."/>
            <person name="Moncalvo J.M."/>
        </authorList>
    </citation>
    <scope>NUCLEOTIDE SEQUENCE [LARGE SCALE GENOMIC DNA]</scope>
    <source>
        <strain evidence="1 2">ALG-7-W6</strain>
    </source>
</reference>
<keyword evidence="2" id="KW-1185">Reference proteome</keyword>
<name>A0A1R0GQ00_9FUNG</name>
<evidence type="ECO:0000313" key="2">
    <source>
        <dbReference type="Proteomes" id="UP000187455"/>
    </source>
</evidence>
<dbReference type="Proteomes" id="UP000187455">
    <property type="component" value="Unassembled WGS sequence"/>
</dbReference>
<evidence type="ECO:0000313" key="1">
    <source>
        <dbReference type="EMBL" id="OLY78954.1"/>
    </source>
</evidence>
<dbReference type="OrthoDB" id="2116030at2759"/>